<keyword evidence="16" id="KW-1185">Reference proteome</keyword>
<dbReference type="InterPro" id="IPR050196">
    <property type="entry name" value="Cytochrome_P450_Monoox"/>
</dbReference>
<dbReference type="SUPFAM" id="SSF48264">
    <property type="entry name" value="Cytochrome P450"/>
    <property type="match status" value="1"/>
</dbReference>
<evidence type="ECO:0000256" key="3">
    <source>
        <dbReference type="ARBA" id="ARBA00010617"/>
    </source>
</evidence>
<dbReference type="OrthoDB" id="2843at2759"/>
<dbReference type="GO" id="GO:0005506">
    <property type="term" value="F:iron ion binding"/>
    <property type="evidence" value="ECO:0007669"/>
    <property type="project" value="InterPro"/>
</dbReference>
<dbReference type="InterPro" id="IPR017972">
    <property type="entry name" value="Cyt_P450_CS"/>
</dbReference>
<accession>T0QD01</accession>
<dbReference type="AlphaFoldDB" id="T0QD01"/>
<feature type="transmembrane region" description="Helical" evidence="14">
    <location>
        <begin position="108"/>
        <end position="127"/>
    </location>
</feature>
<keyword evidence="4 12" id="KW-0479">Metal-binding</keyword>
<dbReference type="GeneID" id="19950640"/>
<feature type="transmembrane region" description="Helical" evidence="14">
    <location>
        <begin position="7"/>
        <end position="26"/>
    </location>
</feature>
<dbReference type="PANTHER" id="PTHR24291">
    <property type="entry name" value="CYTOCHROME P450 FAMILY 4"/>
    <property type="match status" value="1"/>
</dbReference>
<evidence type="ECO:0000256" key="4">
    <source>
        <dbReference type="ARBA" id="ARBA00022723"/>
    </source>
</evidence>
<keyword evidence="14" id="KW-1133">Transmembrane helix</keyword>
<dbReference type="GO" id="GO:0070330">
    <property type="term" value="F:aromatase activity"/>
    <property type="evidence" value="ECO:0007669"/>
    <property type="project" value="UniProtKB-EC"/>
</dbReference>
<protein>
    <recommendedName>
        <fullName evidence="9">aromatase</fullName>
        <ecNumber evidence="9">1.14.14.14</ecNumber>
    </recommendedName>
    <alternativeName>
        <fullName evidence="11">Cytochrome P-450AROM</fullName>
    </alternativeName>
    <alternativeName>
        <fullName evidence="10">Estrogen synthase</fullName>
    </alternativeName>
</protein>
<gene>
    <name evidence="15" type="ORF">SDRG_09913</name>
</gene>
<dbReference type="OMA" id="MSMANIR"/>
<comment type="subcellular location">
    <subcellularLocation>
        <location evidence="2">Membrane</location>
    </subcellularLocation>
</comment>
<feature type="binding site" description="axial binding residue" evidence="12">
    <location>
        <position position="343"/>
    </location>
    <ligand>
        <name>heme</name>
        <dbReference type="ChEBI" id="CHEBI:30413"/>
    </ligand>
    <ligandPart>
        <name>Fe</name>
        <dbReference type="ChEBI" id="CHEBI:18248"/>
    </ligandPart>
</feature>
<dbReference type="GO" id="GO:0020037">
    <property type="term" value="F:heme binding"/>
    <property type="evidence" value="ECO:0007669"/>
    <property type="project" value="InterPro"/>
</dbReference>
<keyword evidence="5 13" id="KW-0560">Oxidoreductase</keyword>
<evidence type="ECO:0000256" key="11">
    <source>
        <dbReference type="ARBA" id="ARBA00043174"/>
    </source>
</evidence>
<dbReference type="eggNOG" id="KOG0157">
    <property type="taxonomic scope" value="Eukaryota"/>
</dbReference>
<evidence type="ECO:0000256" key="7">
    <source>
        <dbReference type="ARBA" id="ARBA00023033"/>
    </source>
</evidence>
<evidence type="ECO:0000256" key="8">
    <source>
        <dbReference type="ARBA" id="ARBA00023136"/>
    </source>
</evidence>
<evidence type="ECO:0000256" key="2">
    <source>
        <dbReference type="ARBA" id="ARBA00004370"/>
    </source>
</evidence>
<comment type="cofactor">
    <cofactor evidence="1 12">
        <name>heme</name>
        <dbReference type="ChEBI" id="CHEBI:30413"/>
    </cofactor>
</comment>
<dbReference type="InParanoid" id="T0QD01"/>
<dbReference type="PRINTS" id="PR00463">
    <property type="entry name" value="EP450I"/>
</dbReference>
<dbReference type="Gene3D" id="1.10.630.10">
    <property type="entry name" value="Cytochrome P450"/>
    <property type="match status" value="1"/>
</dbReference>
<keyword evidence="14" id="KW-0812">Transmembrane</keyword>
<dbReference type="VEuPathDB" id="FungiDB:SDRG_09913"/>
<comment type="similarity">
    <text evidence="3 13">Belongs to the cytochrome P450 family.</text>
</comment>
<dbReference type="RefSeq" id="XP_008614097.1">
    <property type="nucleotide sequence ID" value="XM_008615875.1"/>
</dbReference>
<dbReference type="PRINTS" id="PR00385">
    <property type="entry name" value="P450"/>
</dbReference>
<sequence length="398" mass="44331">MLATSELLTLGIPAVLAVCVAALLVARRNPYAHLPGPPPTSWLFGNGKEAMDFALWEQDGGFGEPHANGSIFYYRMLHIYRVIVTDANAIKHSLRNKNPREIEAYNNLAPSFFTIIGFVFVPFYKYLPLASNRRRAEAQSVLESVIDRVLQQKLSALKTERTGAPNDILDLILAHASGMSMANIRALLLMFMIAGHEFVAQHPQVAEKVKDECSRMRGESTDETPRWEQLGQLSYLSAVIHETMRMTPTLADVSRVALEADALPMDGGSWVVIPKGANIYFDIVAIHRNPTYWSQPDETSRIYSYLAERFIEGTDVYEADLVLRGGKPNTFCYFPFGLGDKNCIGSRFAMAEMLVVLSTLFARYHVALTPAANVNVRKLTATITPMHLEVSLSLLPHN</sequence>
<proteinExistence type="inferred from homology"/>
<keyword evidence="7 13" id="KW-0503">Monooxygenase</keyword>
<dbReference type="EMBL" id="JH767163">
    <property type="protein sequence ID" value="EQC32596.1"/>
    <property type="molecule type" value="Genomic_DNA"/>
</dbReference>
<dbReference type="Pfam" id="PF00067">
    <property type="entry name" value="p450"/>
    <property type="match status" value="1"/>
</dbReference>
<keyword evidence="8 14" id="KW-0472">Membrane</keyword>
<evidence type="ECO:0000256" key="1">
    <source>
        <dbReference type="ARBA" id="ARBA00001971"/>
    </source>
</evidence>
<evidence type="ECO:0000256" key="6">
    <source>
        <dbReference type="ARBA" id="ARBA00023004"/>
    </source>
</evidence>
<evidence type="ECO:0000313" key="16">
    <source>
        <dbReference type="Proteomes" id="UP000030762"/>
    </source>
</evidence>
<dbReference type="EC" id="1.14.14.14" evidence="9"/>
<keyword evidence="6 12" id="KW-0408">Iron</keyword>
<name>T0QD01_SAPDV</name>
<reference evidence="15 16" key="1">
    <citation type="submission" date="2012-04" db="EMBL/GenBank/DDBJ databases">
        <title>The Genome Sequence of Saprolegnia declina VS20.</title>
        <authorList>
            <consortium name="The Broad Institute Genome Sequencing Platform"/>
            <person name="Russ C."/>
            <person name="Nusbaum C."/>
            <person name="Tyler B."/>
            <person name="van West P."/>
            <person name="Dieguez-Uribeondo J."/>
            <person name="de Bruijn I."/>
            <person name="Tripathy S."/>
            <person name="Jiang R."/>
            <person name="Young S.K."/>
            <person name="Zeng Q."/>
            <person name="Gargeya S."/>
            <person name="Fitzgerald M."/>
            <person name="Haas B."/>
            <person name="Abouelleil A."/>
            <person name="Alvarado L."/>
            <person name="Arachchi H.M."/>
            <person name="Berlin A."/>
            <person name="Chapman S.B."/>
            <person name="Goldberg J."/>
            <person name="Griggs A."/>
            <person name="Gujja S."/>
            <person name="Hansen M."/>
            <person name="Howarth C."/>
            <person name="Imamovic A."/>
            <person name="Larimer J."/>
            <person name="McCowen C."/>
            <person name="Montmayeur A."/>
            <person name="Murphy C."/>
            <person name="Neiman D."/>
            <person name="Pearson M."/>
            <person name="Priest M."/>
            <person name="Roberts A."/>
            <person name="Saif S."/>
            <person name="Shea T."/>
            <person name="Sisk P."/>
            <person name="Sykes S."/>
            <person name="Wortman J."/>
            <person name="Nusbaum C."/>
            <person name="Birren B."/>
        </authorList>
    </citation>
    <scope>NUCLEOTIDE SEQUENCE [LARGE SCALE GENOMIC DNA]</scope>
    <source>
        <strain evidence="15 16">VS20</strain>
    </source>
</reference>
<dbReference type="GO" id="GO:0016020">
    <property type="term" value="C:membrane"/>
    <property type="evidence" value="ECO:0007669"/>
    <property type="project" value="UniProtKB-SubCell"/>
</dbReference>
<evidence type="ECO:0000256" key="5">
    <source>
        <dbReference type="ARBA" id="ARBA00023002"/>
    </source>
</evidence>
<dbReference type="PROSITE" id="PS00086">
    <property type="entry name" value="CYTOCHROME_P450"/>
    <property type="match status" value="1"/>
</dbReference>
<evidence type="ECO:0000256" key="13">
    <source>
        <dbReference type="RuleBase" id="RU000461"/>
    </source>
</evidence>
<evidence type="ECO:0000256" key="9">
    <source>
        <dbReference type="ARBA" id="ARBA00038885"/>
    </source>
</evidence>
<organism evidence="15 16">
    <name type="scientific">Saprolegnia diclina (strain VS20)</name>
    <dbReference type="NCBI Taxonomy" id="1156394"/>
    <lineage>
        <taxon>Eukaryota</taxon>
        <taxon>Sar</taxon>
        <taxon>Stramenopiles</taxon>
        <taxon>Oomycota</taxon>
        <taxon>Saprolegniomycetes</taxon>
        <taxon>Saprolegniales</taxon>
        <taxon>Saprolegniaceae</taxon>
        <taxon>Saprolegnia</taxon>
    </lineage>
</organism>
<evidence type="ECO:0000313" key="15">
    <source>
        <dbReference type="EMBL" id="EQC32596.1"/>
    </source>
</evidence>
<dbReference type="STRING" id="1156394.T0QD01"/>
<evidence type="ECO:0000256" key="10">
    <source>
        <dbReference type="ARBA" id="ARBA00042499"/>
    </source>
</evidence>
<dbReference type="InterPro" id="IPR036396">
    <property type="entry name" value="Cyt_P450_sf"/>
</dbReference>
<dbReference type="InterPro" id="IPR002401">
    <property type="entry name" value="Cyt_P450_E_grp-I"/>
</dbReference>
<evidence type="ECO:0000256" key="12">
    <source>
        <dbReference type="PIRSR" id="PIRSR602401-1"/>
    </source>
</evidence>
<dbReference type="Proteomes" id="UP000030762">
    <property type="component" value="Unassembled WGS sequence"/>
</dbReference>
<dbReference type="PANTHER" id="PTHR24291:SF43">
    <property type="entry name" value="AROMATASE"/>
    <property type="match status" value="1"/>
</dbReference>
<evidence type="ECO:0000256" key="14">
    <source>
        <dbReference type="SAM" id="Phobius"/>
    </source>
</evidence>
<dbReference type="InterPro" id="IPR001128">
    <property type="entry name" value="Cyt_P450"/>
</dbReference>
<keyword evidence="12 13" id="KW-0349">Heme</keyword>